<dbReference type="Proteomes" id="UP000261680">
    <property type="component" value="Unplaced"/>
</dbReference>
<dbReference type="Gene3D" id="1.20.1440.80">
    <property type="entry name" value="Gap junction channel protein cysteine-rich domain"/>
    <property type="match status" value="1"/>
</dbReference>
<evidence type="ECO:0000256" key="8">
    <source>
        <dbReference type="ARBA" id="ARBA00023136"/>
    </source>
</evidence>
<dbReference type="SMART" id="SM00037">
    <property type="entry name" value="CNX"/>
    <property type="match status" value="1"/>
</dbReference>
<dbReference type="Pfam" id="PF00029">
    <property type="entry name" value="Connexin"/>
    <property type="match status" value="1"/>
</dbReference>
<dbReference type="InterPro" id="IPR017990">
    <property type="entry name" value="Connexin_CS"/>
</dbReference>
<dbReference type="PANTHER" id="PTHR11984:SF3">
    <property type="entry name" value="GAP JUNCTION DELTA-4 PROTEIN"/>
    <property type="match status" value="1"/>
</dbReference>
<organism evidence="14 15">
    <name type="scientific">Ursus maritimus</name>
    <name type="common">Polar bear</name>
    <name type="synonym">Thalarctos maritimus</name>
    <dbReference type="NCBI Taxonomy" id="29073"/>
    <lineage>
        <taxon>Eukaryota</taxon>
        <taxon>Metazoa</taxon>
        <taxon>Chordata</taxon>
        <taxon>Craniata</taxon>
        <taxon>Vertebrata</taxon>
        <taxon>Euteleostomi</taxon>
        <taxon>Mammalia</taxon>
        <taxon>Eutheria</taxon>
        <taxon>Laurasiatheria</taxon>
        <taxon>Carnivora</taxon>
        <taxon>Caniformia</taxon>
        <taxon>Ursidae</taxon>
        <taxon>Ursus</taxon>
    </lineage>
</organism>
<dbReference type="PROSITE" id="PS00408">
    <property type="entry name" value="CONNEXINS_2"/>
    <property type="match status" value="1"/>
</dbReference>
<dbReference type="PANTHER" id="PTHR11984">
    <property type="entry name" value="CONNEXIN"/>
    <property type="match status" value="1"/>
</dbReference>
<dbReference type="InterPro" id="IPR038359">
    <property type="entry name" value="Connexin_N_sf"/>
</dbReference>
<keyword evidence="7 11" id="KW-1133">Transmembrane helix</keyword>
<feature type="transmembrane region" description="Helical" evidence="11">
    <location>
        <begin position="164"/>
        <end position="184"/>
    </location>
</feature>
<keyword evidence="8 11" id="KW-0472">Membrane</keyword>
<evidence type="ECO:0000256" key="6">
    <source>
        <dbReference type="ARBA" id="ARBA00022949"/>
    </source>
</evidence>
<dbReference type="OrthoDB" id="9943496at2759"/>
<dbReference type="KEGG" id="umr:103656534"/>
<dbReference type="CTD" id="219770"/>
<dbReference type="InterPro" id="IPR000500">
    <property type="entry name" value="Connexin"/>
</dbReference>
<dbReference type="GO" id="GO:0005243">
    <property type="term" value="F:gap junction channel activity"/>
    <property type="evidence" value="ECO:0007669"/>
    <property type="project" value="TreeGrafter"/>
</dbReference>
<feature type="domain" description="Connexin cysteine-rich" evidence="13">
    <location>
        <begin position="246"/>
        <end position="312"/>
    </location>
</feature>
<evidence type="ECO:0000256" key="11">
    <source>
        <dbReference type="SAM" id="Phobius"/>
    </source>
</evidence>
<proteinExistence type="inferred from homology"/>
<feature type="transmembrane region" description="Helical" evidence="11">
    <location>
        <begin position="292"/>
        <end position="311"/>
    </location>
</feature>
<comment type="function">
    <text evidence="9">One gap junction consists of a cluster of closely packed pairs of transmembrane channels, the connexons, through which materials of low MW diffuse from one cell to a neighboring cell.</text>
</comment>
<accession>A0A384BHW9</accession>
<dbReference type="AlphaFoldDB" id="A0A384BHW9"/>
<feature type="domain" description="Connexin N-terminal" evidence="12">
    <location>
        <begin position="130"/>
        <end position="163"/>
    </location>
</feature>
<feature type="region of interest" description="Disordered" evidence="10">
    <location>
        <begin position="315"/>
        <end position="463"/>
    </location>
</feature>
<protein>
    <recommendedName>
        <fullName evidence="9">Gap junction protein</fullName>
    </recommendedName>
</protein>
<keyword evidence="5 9" id="KW-0303">Gap junction</keyword>
<feature type="transmembrane region" description="Helical" evidence="11">
    <location>
        <begin position="93"/>
        <end position="119"/>
    </location>
</feature>
<evidence type="ECO:0000256" key="10">
    <source>
        <dbReference type="SAM" id="MobiDB-lite"/>
    </source>
</evidence>
<comment type="subcellular location">
    <subcellularLocation>
        <location evidence="1">Cell junction</location>
        <location evidence="1">Gap junction</location>
    </subcellularLocation>
    <subcellularLocation>
        <location evidence="2 9">Cell membrane</location>
        <topology evidence="2 9">Multi-pass membrane protein</topology>
    </subcellularLocation>
</comment>
<evidence type="ECO:0000259" key="13">
    <source>
        <dbReference type="SMART" id="SM01089"/>
    </source>
</evidence>
<evidence type="ECO:0000256" key="3">
    <source>
        <dbReference type="ARBA" id="ARBA00022475"/>
    </source>
</evidence>
<dbReference type="SMART" id="SM01089">
    <property type="entry name" value="Connexin_CCC"/>
    <property type="match status" value="1"/>
</dbReference>
<feature type="compositionally biased region" description="Basic and acidic residues" evidence="10">
    <location>
        <begin position="406"/>
        <end position="415"/>
    </location>
</feature>
<comment type="similarity">
    <text evidence="9">Belongs to the connexin family.</text>
</comment>
<reference evidence="15" key="1">
    <citation type="submission" date="2025-08" db="UniProtKB">
        <authorList>
            <consortium name="RefSeq"/>
        </authorList>
    </citation>
    <scope>IDENTIFICATION</scope>
    <source>
        <tissue evidence="15">Whole blood</tissue>
    </source>
</reference>
<dbReference type="InterPro" id="IPR019570">
    <property type="entry name" value="Connexin_CCC"/>
</dbReference>
<sequence>MTPAVFWSLQLSRTLCLRGKQLRAVSARRQKNLPSIPGLKTFLFYLQLSPLSLLLQRYIYSSKIFHLLGEHRLPMSPATLSLRHSGNMERLDLLGFLLITINCNMTIVGKLWLIFMLLLRMAVIVLAGSPVYQDEQERFVCNTLQPGCANVCYDIFSPVSHLRFWLIQSVSVLLPSAVFSVYVLHRGAVLAARGLCGPDGGRTGPDPCDRSPGDGRSPLPCREPRHLTVPDFSSGYIVHLFLRMLTEAAFGASHYLLFGFLVPKSFSCAHSPCTGVVDCYVSRPTEKSIMMLFMWAVSALSLLLSGADLVCSMRGRASGGRSPSRDAPGRAALCQSPGARPGQTAGIGGWLEEGAPIHPNLWTGGEAADSPSGKSAVSGRVGLPDEDESEVLSSASDKLASACKEPGGRPHREAPQDPGGEGPTRSEEHPSAPRSRLARRYPSGPLQLPDGLASSRSRKSEWV</sequence>
<dbReference type="InterPro" id="IPR013092">
    <property type="entry name" value="Connexin_N"/>
</dbReference>
<dbReference type="GO" id="GO:0007267">
    <property type="term" value="P:cell-cell signaling"/>
    <property type="evidence" value="ECO:0007669"/>
    <property type="project" value="TreeGrafter"/>
</dbReference>
<dbReference type="PROSITE" id="PS00407">
    <property type="entry name" value="CONNEXINS_1"/>
    <property type="match status" value="1"/>
</dbReference>
<dbReference type="GeneID" id="103656534"/>
<dbReference type="PRINTS" id="PR00206">
    <property type="entry name" value="CONNEXIN"/>
</dbReference>
<evidence type="ECO:0000313" key="15">
    <source>
        <dbReference type="RefSeq" id="XP_008682172.2"/>
    </source>
</evidence>
<keyword evidence="3" id="KW-1003">Cell membrane</keyword>
<evidence type="ECO:0000256" key="7">
    <source>
        <dbReference type="ARBA" id="ARBA00022989"/>
    </source>
</evidence>
<evidence type="ECO:0000313" key="14">
    <source>
        <dbReference type="Proteomes" id="UP000261680"/>
    </source>
</evidence>
<dbReference type="STRING" id="29073.ENSUMAP00000023113"/>
<evidence type="ECO:0000256" key="2">
    <source>
        <dbReference type="ARBA" id="ARBA00004651"/>
    </source>
</evidence>
<keyword evidence="4 9" id="KW-0812">Transmembrane</keyword>
<evidence type="ECO:0000256" key="5">
    <source>
        <dbReference type="ARBA" id="ARBA00022868"/>
    </source>
</evidence>
<keyword evidence="6" id="KW-0965">Cell junction</keyword>
<keyword evidence="14" id="KW-1185">Reference proteome</keyword>
<evidence type="ECO:0000256" key="1">
    <source>
        <dbReference type="ARBA" id="ARBA00004610"/>
    </source>
</evidence>
<comment type="subunit">
    <text evidence="9">A connexon is composed of a hexamer of connexins.</text>
</comment>
<evidence type="ECO:0000256" key="4">
    <source>
        <dbReference type="ARBA" id="ARBA00022692"/>
    </source>
</evidence>
<name>A0A384BHW9_URSMA</name>
<dbReference type="GO" id="GO:0005922">
    <property type="term" value="C:connexin complex"/>
    <property type="evidence" value="ECO:0007669"/>
    <property type="project" value="InterPro"/>
</dbReference>
<gene>
    <name evidence="15" type="primary">GJD4</name>
</gene>
<evidence type="ECO:0000256" key="9">
    <source>
        <dbReference type="RuleBase" id="RU000630"/>
    </source>
</evidence>
<dbReference type="RefSeq" id="XP_008682172.2">
    <property type="nucleotide sequence ID" value="XM_008683950.2"/>
</dbReference>
<feature type="transmembrane region" description="Helical" evidence="11">
    <location>
        <begin position="240"/>
        <end position="262"/>
    </location>
</feature>
<evidence type="ECO:0000259" key="12">
    <source>
        <dbReference type="SMART" id="SM00037"/>
    </source>
</evidence>